<gene>
    <name evidence="3" type="ORF">JK360_32340</name>
</gene>
<dbReference type="CDD" id="cd00431">
    <property type="entry name" value="cysteine_hydrolases"/>
    <property type="match status" value="1"/>
</dbReference>
<keyword evidence="4" id="KW-1185">Reference proteome</keyword>
<dbReference type="Gene3D" id="3.40.50.850">
    <property type="entry name" value="Isochorismatase-like"/>
    <property type="match status" value="1"/>
</dbReference>
<proteinExistence type="predicted"/>
<evidence type="ECO:0000313" key="3">
    <source>
        <dbReference type="EMBL" id="MBL1093954.1"/>
    </source>
</evidence>
<comment type="caution">
    <text evidence="3">The sequence shown here is derived from an EMBL/GenBank/DDBJ whole genome shotgun (WGS) entry which is preliminary data.</text>
</comment>
<dbReference type="PANTHER" id="PTHR43540">
    <property type="entry name" value="PEROXYUREIDOACRYLATE/UREIDOACRYLATE AMIDOHYDROLASE-RELATED"/>
    <property type="match status" value="1"/>
</dbReference>
<dbReference type="InterPro" id="IPR036380">
    <property type="entry name" value="Isochorismatase-like_sf"/>
</dbReference>
<dbReference type="InterPro" id="IPR050272">
    <property type="entry name" value="Isochorismatase-like_hydrls"/>
</dbReference>
<dbReference type="GO" id="GO:0016787">
    <property type="term" value="F:hydrolase activity"/>
    <property type="evidence" value="ECO:0007669"/>
    <property type="project" value="UniProtKB-KW"/>
</dbReference>
<accession>A0ABS1N211</accession>
<dbReference type="Proteomes" id="UP000629371">
    <property type="component" value="Unassembled WGS sequence"/>
</dbReference>
<dbReference type="Pfam" id="PF00857">
    <property type="entry name" value="Isochorismatase"/>
    <property type="match status" value="1"/>
</dbReference>
<dbReference type="SUPFAM" id="SSF52499">
    <property type="entry name" value="Isochorismatase-like hydrolases"/>
    <property type="match status" value="1"/>
</dbReference>
<name>A0ABS1N211_9ACTN</name>
<feature type="domain" description="Isochorismatase-like" evidence="2">
    <location>
        <begin position="39"/>
        <end position="215"/>
    </location>
</feature>
<sequence>MQETEPRLHAWRIEEREYRRQEQRRGRRFAYSHLTPARTALVVIDMVPFFVDANPHARGIVPHIQQLADRLRAAGGTVAWVLPARTARTPVGDEFHGPEAAETFRNAGGTGPLPGRLWPGLATRPGDIFVEKSGPSAFFPGRCSLPDILEEHHIDTVLVTGTVTQVCCESSARDASTLGYRVVMVADANATGRDQDHNATLATIYRSFGDVRPTAEVLDLIDAVP</sequence>
<dbReference type="PANTHER" id="PTHR43540:SF6">
    <property type="entry name" value="ISOCHORISMATASE-LIKE DOMAIN-CONTAINING PROTEIN"/>
    <property type="match status" value="1"/>
</dbReference>
<organism evidence="3 4">
    <name type="scientific">Streptomyces siderophoricus</name>
    <dbReference type="NCBI Taxonomy" id="2802281"/>
    <lineage>
        <taxon>Bacteria</taxon>
        <taxon>Bacillati</taxon>
        <taxon>Actinomycetota</taxon>
        <taxon>Actinomycetes</taxon>
        <taxon>Kitasatosporales</taxon>
        <taxon>Streptomycetaceae</taxon>
        <taxon>Streptomyces</taxon>
    </lineage>
</organism>
<protein>
    <submittedName>
        <fullName evidence="3">Cysteine hydrolase</fullName>
    </submittedName>
</protein>
<dbReference type="RefSeq" id="WP_201810119.1">
    <property type="nucleotide sequence ID" value="NZ_JAERRI010000024.1"/>
</dbReference>
<reference evidence="3 4" key="1">
    <citation type="submission" date="2021-01" db="EMBL/GenBank/DDBJ databases">
        <title>WGS of actinomycetes isolated from Thailand.</title>
        <authorList>
            <person name="Thawai C."/>
        </authorList>
    </citation>
    <scope>NUCLEOTIDE SEQUENCE [LARGE SCALE GENOMIC DNA]</scope>
    <source>
        <strain evidence="3 4">CH9-7</strain>
    </source>
</reference>
<evidence type="ECO:0000259" key="2">
    <source>
        <dbReference type="Pfam" id="PF00857"/>
    </source>
</evidence>
<dbReference type="EMBL" id="JAERRI010000024">
    <property type="protein sequence ID" value="MBL1093954.1"/>
    <property type="molecule type" value="Genomic_DNA"/>
</dbReference>
<keyword evidence="1 3" id="KW-0378">Hydrolase</keyword>
<evidence type="ECO:0000313" key="4">
    <source>
        <dbReference type="Proteomes" id="UP000629371"/>
    </source>
</evidence>
<evidence type="ECO:0000256" key="1">
    <source>
        <dbReference type="ARBA" id="ARBA00022801"/>
    </source>
</evidence>
<dbReference type="InterPro" id="IPR000868">
    <property type="entry name" value="Isochorismatase-like_dom"/>
</dbReference>